<name>A0A2T5VFG6_9HYPH</name>
<evidence type="ECO:0000256" key="3">
    <source>
        <dbReference type="ARBA" id="ARBA00022737"/>
    </source>
</evidence>
<organism evidence="6 7">
    <name type="scientific">Breoghania corrubedonensis</name>
    <dbReference type="NCBI Taxonomy" id="665038"/>
    <lineage>
        <taxon>Bacteria</taxon>
        <taxon>Pseudomonadati</taxon>
        <taxon>Pseudomonadota</taxon>
        <taxon>Alphaproteobacteria</taxon>
        <taxon>Hyphomicrobiales</taxon>
        <taxon>Stappiaceae</taxon>
        <taxon>Breoghania</taxon>
    </lineage>
</organism>
<comment type="caution">
    <text evidence="6">The sequence shown here is derived from an EMBL/GenBank/DDBJ whole genome shotgun (WGS) entry which is preliminary data.</text>
</comment>
<keyword evidence="4" id="KW-0046">Antibiotic resistance</keyword>
<dbReference type="RefSeq" id="WP_107989031.1">
    <property type="nucleotide sequence ID" value="NZ_QAYG01000001.1"/>
</dbReference>
<sequence length="229" mass="25008">MHGPDPDCLYPFNGEPHTVFLKNAITRPNILVGDYTYYHDDDGAAGFEDRCVRYHFDFLGDRLIIGRFTAIATRAQFIMNGANHAMTGLSAYPFNIFGQGWDKGFDFATIDAGLRGDTTVGNDVWIGREATIMPGISIGDGAIIGTCAVVAGDIPPYAIAVGNPARVIRSRFDSKTIDRLLAIAWWDWPAEQVSRHLDLIRGADIDALERAAISRPGARGTSRSHALPD</sequence>
<proteinExistence type="inferred from homology"/>
<dbReference type="OrthoDB" id="9815592at2"/>
<dbReference type="InterPro" id="IPR011004">
    <property type="entry name" value="Trimer_LpxA-like_sf"/>
</dbReference>
<evidence type="ECO:0000313" key="7">
    <source>
        <dbReference type="Proteomes" id="UP000244081"/>
    </source>
</evidence>
<keyword evidence="3" id="KW-0677">Repeat</keyword>
<dbReference type="GO" id="GO:0046677">
    <property type="term" value="P:response to antibiotic"/>
    <property type="evidence" value="ECO:0007669"/>
    <property type="project" value="UniProtKB-KW"/>
</dbReference>
<gene>
    <name evidence="6" type="ORF">C8N35_101537</name>
</gene>
<dbReference type="FunFam" id="2.160.10.10:FF:000037">
    <property type="entry name" value="Streptogramin A acetyltransferase"/>
    <property type="match status" value="1"/>
</dbReference>
<accession>A0A2T5VFG6</accession>
<dbReference type="Proteomes" id="UP000244081">
    <property type="component" value="Unassembled WGS sequence"/>
</dbReference>
<dbReference type="PROSITE" id="PS00101">
    <property type="entry name" value="HEXAPEP_TRANSFERASES"/>
    <property type="match status" value="1"/>
</dbReference>
<reference evidence="6 7" key="1">
    <citation type="submission" date="2018-04" db="EMBL/GenBank/DDBJ databases">
        <title>Genomic Encyclopedia of Archaeal and Bacterial Type Strains, Phase II (KMG-II): from individual species to whole genera.</title>
        <authorList>
            <person name="Goeker M."/>
        </authorList>
    </citation>
    <scope>NUCLEOTIDE SEQUENCE [LARGE SCALE GENOMIC DNA]</scope>
    <source>
        <strain evidence="6 7">DSM 23382</strain>
    </source>
</reference>
<evidence type="ECO:0000256" key="2">
    <source>
        <dbReference type="ARBA" id="ARBA00022679"/>
    </source>
</evidence>
<dbReference type="InterPro" id="IPR001451">
    <property type="entry name" value="Hexapep"/>
</dbReference>
<evidence type="ECO:0000256" key="4">
    <source>
        <dbReference type="ARBA" id="ARBA00023251"/>
    </source>
</evidence>
<dbReference type="Gene3D" id="2.160.10.10">
    <property type="entry name" value="Hexapeptide repeat proteins"/>
    <property type="match status" value="1"/>
</dbReference>
<dbReference type="PANTHER" id="PTHR43300">
    <property type="entry name" value="ACETYLTRANSFERASE"/>
    <property type="match status" value="1"/>
</dbReference>
<keyword evidence="5" id="KW-0012">Acyltransferase</keyword>
<evidence type="ECO:0000313" key="6">
    <source>
        <dbReference type="EMBL" id="PTW62493.1"/>
    </source>
</evidence>
<dbReference type="AlphaFoldDB" id="A0A2T5VFG6"/>
<dbReference type="EMBL" id="QAYG01000001">
    <property type="protein sequence ID" value="PTW62493.1"/>
    <property type="molecule type" value="Genomic_DNA"/>
</dbReference>
<dbReference type="Pfam" id="PF00132">
    <property type="entry name" value="Hexapep"/>
    <property type="match status" value="1"/>
</dbReference>
<dbReference type="InterPro" id="IPR050179">
    <property type="entry name" value="Trans_hexapeptide_repeat"/>
</dbReference>
<keyword evidence="2 6" id="KW-0808">Transferase</keyword>
<keyword evidence="7" id="KW-1185">Reference proteome</keyword>
<dbReference type="InterPro" id="IPR018357">
    <property type="entry name" value="Hexapep_transf_CS"/>
</dbReference>
<dbReference type="SUPFAM" id="SSF51161">
    <property type="entry name" value="Trimeric LpxA-like enzymes"/>
    <property type="match status" value="1"/>
</dbReference>
<evidence type="ECO:0000256" key="5">
    <source>
        <dbReference type="ARBA" id="ARBA00023315"/>
    </source>
</evidence>
<comment type="similarity">
    <text evidence="1">Belongs to the transferase hexapeptide repeat family.</text>
</comment>
<protein>
    <submittedName>
        <fullName evidence="6">Virginiamycin A acetyltransferase</fullName>
    </submittedName>
</protein>
<dbReference type="PANTHER" id="PTHR43300:SF11">
    <property type="entry name" value="ACETYLTRANSFERASE RV3034C-RELATED"/>
    <property type="match status" value="1"/>
</dbReference>
<dbReference type="CDD" id="cd03349">
    <property type="entry name" value="LbH_XAT"/>
    <property type="match status" value="1"/>
</dbReference>
<evidence type="ECO:0000256" key="1">
    <source>
        <dbReference type="ARBA" id="ARBA00007274"/>
    </source>
</evidence>
<dbReference type="GO" id="GO:0016746">
    <property type="term" value="F:acyltransferase activity"/>
    <property type="evidence" value="ECO:0007669"/>
    <property type="project" value="UniProtKB-KW"/>
</dbReference>